<dbReference type="AlphaFoldDB" id="A0A367X0D7"/>
<reference evidence="2 3" key="1">
    <citation type="submission" date="2014-07" db="EMBL/GenBank/DDBJ databases">
        <title>Draft genome sequence of Thalassospira profundimaris PR54-5.</title>
        <authorList>
            <person name="Lai Q."/>
            <person name="Shao Z."/>
        </authorList>
    </citation>
    <scope>NUCLEOTIDE SEQUENCE [LARGE SCALE GENOMIC DNA]</scope>
    <source>
        <strain evidence="2 3">PR54-5</strain>
    </source>
</reference>
<sequence length="238" mass="27294">MTNKNTEYSLEAEFDSFAEEYYKDHARNIEITGENPEFFSEYKIRDLRNQIDKIKAPANDIVDFGSGIGNSIPFFRKYFPESALNCVDVSGKSIEISKNRFPGNEKYAQISENRVPLADNSVDIVFSACVFHHIPHSEHVHWMAELRRITKPGGSLFIYEHNPYNPLTLRAVNTCPFDANAHLITAPLLRARASDAGWVDNTTKYRMFFPSMLAKLRVLEKSITWLPLGAQYFLHARK</sequence>
<keyword evidence="2" id="KW-0489">Methyltransferase</keyword>
<comment type="caution">
    <text evidence="2">The sequence shown here is derived from an EMBL/GenBank/DDBJ whole genome shotgun (WGS) entry which is preliminary data.</text>
</comment>
<accession>A0A367X0D7</accession>
<keyword evidence="2" id="KW-0808">Transferase</keyword>
<proteinExistence type="predicted"/>
<dbReference type="EMBL" id="JPWI01000003">
    <property type="protein sequence ID" value="RCK47108.1"/>
    <property type="molecule type" value="Genomic_DNA"/>
</dbReference>
<dbReference type="PANTHER" id="PTHR43464:SF23">
    <property type="entry name" value="JUVENILE HORMONE ACID O-METHYLTRANSFERASE"/>
    <property type="match status" value="1"/>
</dbReference>
<feature type="domain" description="Methyltransferase type 11" evidence="1">
    <location>
        <begin position="62"/>
        <end position="158"/>
    </location>
</feature>
<dbReference type="GO" id="GO:0010420">
    <property type="term" value="F:polyprenyldihydroxybenzoate methyltransferase activity"/>
    <property type="evidence" value="ECO:0007669"/>
    <property type="project" value="TreeGrafter"/>
</dbReference>
<dbReference type="InterPro" id="IPR013216">
    <property type="entry name" value="Methyltransf_11"/>
</dbReference>
<dbReference type="Proteomes" id="UP000252255">
    <property type="component" value="Unassembled WGS sequence"/>
</dbReference>
<dbReference type="PANTHER" id="PTHR43464">
    <property type="entry name" value="METHYLTRANSFERASE"/>
    <property type="match status" value="1"/>
</dbReference>
<dbReference type="RefSeq" id="WP_114097218.1">
    <property type="nucleotide sequence ID" value="NZ_JPWI01000003.1"/>
</dbReference>
<dbReference type="GO" id="GO:0032259">
    <property type="term" value="P:methylation"/>
    <property type="evidence" value="ECO:0007669"/>
    <property type="project" value="UniProtKB-KW"/>
</dbReference>
<evidence type="ECO:0000313" key="2">
    <source>
        <dbReference type="EMBL" id="RCK47108.1"/>
    </source>
</evidence>
<evidence type="ECO:0000313" key="3">
    <source>
        <dbReference type="Proteomes" id="UP000252255"/>
    </source>
</evidence>
<dbReference type="Gene3D" id="3.40.50.150">
    <property type="entry name" value="Vaccinia Virus protein VP39"/>
    <property type="match status" value="1"/>
</dbReference>
<name>A0A367X0D7_9PROT</name>
<dbReference type="InterPro" id="IPR029063">
    <property type="entry name" value="SAM-dependent_MTases_sf"/>
</dbReference>
<dbReference type="SUPFAM" id="SSF53335">
    <property type="entry name" value="S-adenosyl-L-methionine-dependent methyltransferases"/>
    <property type="match status" value="1"/>
</dbReference>
<protein>
    <submittedName>
        <fullName evidence="2">SAM-dependent methyltransferase</fullName>
    </submittedName>
</protein>
<dbReference type="CDD" id="cd02440">
    <property type="entry name" value="AdoMet_MTases"/>
    <property type="match status" value="1"/>
</dbReference>
<evidence type="ECO:0000259" key="1">
    <source>
        <dbReference type="Pfam" id="PF08241"/>
    </source>
</evidence>
<dbReference type="OrthoDB" id="9777830at2"/>
<organism evidence="2 3">
    <name type="scientific">Thalassospira profundimaris</name>
    <dbReference type="NCBI Taxonomy" id="502049"/>
    <lineage>
        <taxon>Bacteria</taxon>
        <taxon>Pseudomonadati</taxon>
        <taxon>Pseudomonadota</taxon>
        <taxon>Alphaproteobacteria</taxon>
        <taxon>Rhodospirillales</taxon>
        <taxon>Thalassospiraceae</taxon>
        <taxon>Thalassospira</taxon>
    </lineage>
</organism>
<gene>
    <name evidence="2" type="ORF">TH30_06325</name>
</gene>
<dbReference type="Pfam" id="PF08241">
    <property type="entry name" value="Methyltransf_11"/>
    <property type="match status" value="1"/>
</dbReference>